<evidence type="ECO:0000256" key="5">
    <source>
        <dbReference type="ARBA" id="ARBA00022692"/>
    </source>
</evidence>
<evidence type="ECO:0000256" key="4">
    <source>
        <dbReference type="ARBA" id="ARBA00022614"/>
    </source>
</evidence>
<dbReference type="AlphaFoldDB" id="A0A8B8K9C6"/>
<keyword evidence="13" id="KW-1185">Reference proteome</keyword>
<keyword evidence="11" id="KW-0325">Glycoprotein</keyword>
<protein>
    <submittedName>
        <fullName evidence="14">Receptor-like protein 14</fullName>
    </submittedName>
</protein>
<name>A0A8B8K9C6_ABRPR</name>
<proteinExistence type="inferred from homology"/>
<comment type="subcellular location">
    <subcellularLocation>
        <location evidence="1">Cell membrane</location>
        <topology evidence="1">Single-pass type I membrane protein</topology>
    </subcellularLocation>
</comment>
<dbReference type="OrthoDB" id="4691307at2759"/>
<reference evidence="13" key="1">
    <citation type="journal article" date="2019" name="Toxins">
        <title>Detection of Abrin-Like and Prepropulchellin-Like Toxin Genes and Transcripts Using Whole Genome Sequencing and Full-Length Transcript Sequencing of Abrus precatorius.</title>
        <authorList>
            <person name="Hovde B.T."/>
            <person name="Daligault H.E."/>
            <person name="Hanschen E.R."/>
            <person name="Kunde Y.A."/>
            <person name="Johnson M.B."/>
            <person name="Starkenburg S.R."/>
            <person name="Johnson S.L."/>
        </authorList>
    </citation>
    <scope>NUCLEOTIDE SEQUENCE [LARGE SCALE GENOMIC DNA]</scope>
</reference>
<dbReference type="FunFam" id="3.80.10.10:FF:000111">
    <property type="entry name" value="LRR receptor-like serine/threonine-protein kinase ERECTA"/>
    <property type="match status" value="1"/>
</dbReference>
<keyword evidence="10" id="KW-0675">Receptor</keyword>
<dbReference type="InterPro" id="IPR001611">
    <property type="entry name" value="Leu-rich_rpt"/>
</dbReference>
<evidence type="ECO:0000313" key="14">
    <source>
        <dbReference type="RefSeq" id="XP_027340345.1"/>
    </source>
</evidence>
<gene>
    <name evidence="14" type="primary">LOC113853862</name>
</gene>
<evidence type="ECO:0000256" key="11">
    <source>
        <dbReference type="ARBA" id="ARBA00023180"/>
    </source>
</evidence>
<keyword evidence="4" id="KW-0433">Leucine-rich repeat</keyword>
<accession>A0A8B8K9C6</accession>
<dbReference type="InterPro" id="IPR051502">
    <property type="entry name" value="RLP_Defense_Trigger"/>
</dbReference>
<evidence type="ECO:0000256" key="3">
    <source>
        <dbReference type="ARBA" id="ARBA00022475"/>
    </source>
</evidence>
<dbReference type="PROSITE" id="PS51450">
    <property type="entry name" value="LRR"/>
    <property type="match status" value="1"/>
</dbReference>
<dbReference type="InterPro" id="IPR032675">
    <property type="entry name" value="LRR_dom_sf"/>
</dbReference>
<keyword evidence="3" id="KW-1003">Cell membrane</keyword>
<feature type="transmembrane region" description="Helical" evidence="12">
    <location>
        <begin position="704"/>
        <end position="721"/>
    </location>
</feature>
<dbReference type="RefSeq" id="XP_027340345.1">
    <property type="nucleotide sequence ID" value="XM_027484544.1"/>
</dbReference>
<dbReference type="GeneID" id="113853862"/>
<evidence type="ECO:0000256" key="6">
    <source>
        <dbReference type="ARBA" id="ARBA00022729"/>
    </source>
</evidence>
<evidence type="ECO:0000256" key="12">
    <source>
        <dbReference type="SAM" id="Phobius"/>
    </source>
</evidence>
<evidence type="ECO:0000256" key="2">
    <source>
        <dbReference type="ARBA" id="ARBA00009592"/>
    </source>
</evidence>
<organism evidence="13 14">
    <name type="scientific">Abrus precatorius</name>
    <name type="common">Indian licorice</name>
    <name type="synonym">Glycine abrus</name>
    <dbReference type="NCBI Taxonomy" id="3816"/>
    <lineage>
        <taxon>Eukaryota</taxon>
        <taxon>Viridiplantae</taxon>
        <taxon>Streptophyta</taxon>
        <taxon>Embryophyta</taxon>
        <taxon>Tracheophyta</taxon>
        <taxon>Spermatophyta</taxon>
        <taxon>Magnoliopsida</taxon>
        <taxon>eudicotyledons</taxon>
        <taxon>Gunneridae</taxon>
        <taxon>Pentapetalae</taxon>
        <taxon>rosids</taxon>
        <taxon>fabids</taxon>
        <taxon>Fabales</taxon>
        <taxon>Fabaceae</taxon>
        <taxon>Papilionoideae</taxon>
        <taxon>50 kb inversion clade</taxon>
        <taxon>NPAAA clade</taxon>
        <taxon>indigoferoid/millettioid clade</taxon>
        <taxon>Abreae</taxon>
        <taxon>Abrus</taxon>
    </lineage>
</organism>
<keyword evidence="9 12" id="KW-0472">Membrane</keyword>
<dbReference type="GO" id="GO:0005886">
    <property type="term" value="C:plasma membrane"/>
    <property type="evidence" value="ECO:0007669"/>
    <property type="project" value="UniProtKB-SubCell"/>
</dbReference>
<keyword evidence="6" id="KW-0732">Signal</keyword>
<dbReference type="KEGG" id="aprc:113853862"/>
<evidence type="ECO:0000256" key="9">
    <source>
        <dbReference type="ARBA" id="ARBA00023136"/>
    </source>
</evidence>
<keyword evidence="8 12" id="KW-1133">Transmembrane helix</keyword>
<sequence length="726" mass="81215">MLLVYLKSVSNLTSLRVLDLSSTLISGNMPSFITSLKSLEYLSLVDTEIEGSFSFSLLANHSKLEVFRVSSMSDNFHVETESPPWLPTFQLKAIQLERCHLNAQQNSSIPSFLLFQKELRLVDLSHNNLQGNFPSWLFTNNSKLETLHLTNNSFNGTLQLPTSKHSLQSLQISSNKIGGQLPDNIGNIFNNLFHVNLSMNNLEGTLPSSMVEMQRVQILDLSHNNFRGELARNFFSNWTSLMLLSLSHNNFSGQVIPRFAQSAKLQFLLLNDNNFTGEMYDGVLLKSSLQAMDISGNMVSGRIPSWIGNFSSLQLLSLSKNILEGEIRLQICGLKSITYLDLSENGLSGSIPSCMANLTMLKFCHLQKNALTGLTSIGIYALYSLDLRGNEFSGDVSSFVGTFIGEDVTILLLGGNKLSGSIPHRLCKFMSLRIMDLSRNRLNGKIPSCLGNISFAIDHGNCDGTPISNNFCFGETFNVWFFFETAFTLYNSTLILYNNSLDDYYVVRKPIPTEFRTKNNVLSYTGYVLEKMSGLDLSSNELSGNIPHEMGNIVNLNALNLSHNCLSGSIPSKLSNLVNVESLDLSYNNLSGEIPLDMTKLNFLAIFNVSYNNLSGLTPTTGQFANFGEDNYRGNPNLFGFPKRNSTRIFSPPPPPTEIQSNEGGENHPPIELVSFFWGFVSSYVLTVLSLAIVLWFSPRWCRAWFWLVDLCIYYCCLFHFRNGFR</sequence>
<evidence type="ECO:0000256" key="7">
    <source>
        <dbReference type="ARBA" id="ARBA00022737"/>
    </source>
</evidence>
<dbReference type="PANTHER" id="PTHR48062">
    <property type="entry name" value="RECEPTOR-LIKE PROTEIN 14"/>
    <property type="match status" value="1"/>
</dbReference>
<evidence type="ECO:0000256" key="10">
    <source>
        <dbReference type="ARBA" id="ARBA00023170"/>
    </source>
</evidence>
<evidence type="ECO:0000313" key="13">
    <source>
        <dbReference type="Proteomes" id="UP000694853"/>
    </source>
</evidence>
<dbReference type="Proteomes" id="UP000694853">
    <property type="component" value="Unplaced"/>
</dbReference>
<reference evidence="14" key="2">
    <citation type="submission" date="2025-08" db="UniProtKB">
        <authorList>
            <consortium name="RefSeq"/>
        </authorList>
    </citation>
    <scope>IDENTIFICATION</scope>
    <source>
        <tissue evidence="14">Young leaves</tissue>
    </source>
</reference>
<evidence type="ECO:0000256" key="8">
    <source>
        <dbReference type="ARBA" id="ARBA00022989"/>
    </source>
</evidence>
<evidence type="ECO:0000256" key="1">
    <source>
        <dbReference type="ARBA" id="ARBA00004251"/>
    </source>
</evidence>
<dbReference type="PRINTS" id="PR00019">
    <property type="entry name" value="LEURICHRPT"/>
</dbReference>
<dbReference type="PANTHER" id="PTHR48062:SF52">
    <property type="entry name" value="RECEPTOR-LIKE PROTEIN 8-RELATED"/>
    <property type="match status" value="1"/>
</dbReference>
<dbReference type="FunFam" id="3.80.10.10:FF:000095">
    <property type="entry name" value="LRR receptor-like serine/threonine-protein kinase GSO1"/>
    <property type="match status" value="1"/>
</dbReference>
<keyword evidence="7" id="KW-0677">Repeat</keyword>
<dbReference type="Pfam" id="PF00560">
    <property type="entry name" value="LRR_1"/>
    <property type="match status" value="10"/>
</dbReference>
<comment type="similarity">
    <text evidence="2">Belongs to the RLP family.</text>
</comment>
<keyword evidence="5 12" id="KW-0812">Transmembrane</keyword>
<dbReference type="SUPFAM" id="SSF52047">
    <property type="entry name" value="RNI-like"/>
    <property type="match status" value="2"/>
</dbReference>
<feature type="transmembrane region" description="Helical" evidence="12">
    <location>
        <begin position="676"/>
        <end position="697"/>
    </location>
</feature>
<dbReference type="Gene3D" id="3.80.10.10">
    <property type="entry name" value="Ribonuclease Inhibitor"/>
    <property type="match status" value="2"/>
</dbReference>